<evidence type="ECO:0000256" key="18">
    <source>
        <dbReference type="ARBA" id="ARBA00069099"/>
    </source>
</evidence>
<feature type="domain" description="Helicase ATP-binding" evidence="22">
    <location>
        <begin position="242"/>
        <end position="318"/>
    </location>
</feature>
<dbReference type="SUPFAM" id="SSF52540">
    <property type="entry name" value="P-loop containing nucleoside triphosphate hydrolases"/>
    <property type="match status" value="2"/>
</dbReference>
<dbReference type="SUPFAM" id="SSF158702">
    <property type="entry name" value="Sec63 N-terminal domain-like"/>
    <property type="match status" value="1"/>
</dbReference>
<dbReference type="PROSITE" id="PS51194">
    <property type="entry name" value="HELICASE_CTER"/>
    <property type="match status" value="1"/>
</dbReference>
<reference evidence="24 25" key="1">
    <citation type="journal article" date="2020" name="Nature">
        <title>Six reference-quality genomes reveal evolution of bat adaptations.</title>
        <authorList>
            <person name="Jebb D."/>
            <person name="Huang Z."/>
            <person name="Pippel M."/>
            <person name="Hughes G.M."/>
            <person name="Lavrichenko K."/>
            <person name="Devanna P."/>
            <person name="Winkler S."/>
            <person name="Jermiin L.S."/>
            <person name="Skirmuntt E.C."/>
            <person name="Katzourakis A."/>
            <person name="Burkitt-Gray L."/>
            <person name="Ray D.A."/>
            <person name="Sullivan K.A.M."/>
            <person name="Roscito J.G."/>
            <person name="Kirilenko B.M."/>
            <person name="Davalos L.M."/>
            <person name="Corthals A.P."/>
            <person name="Power M.L."/>
            <person name="Jones G."/>
            <person name="Ransome R.D."/>
            <person name="Dechmann D.K.N."/>
            <person name="Locatelli A.G."/>
            <person name="Puechmaille S.J."/>
            <person name="Fedrigo O."/>
            <person name="Jarvis E.D."/>
            <person name="Hiller M."/>
            <person name="Vernes S.C."/>
            <person name="Myers E.W."/>
            <person name="Teeling E.C."/>
        </authorList>
    </citation>
    <scope>NUCLEOTIDE SEQUENCE [LARGE SCALE GENOMIC DNA]</scope>
    <source>
        <strain evidence="24">Bat1K_MPI-CBG_1</strain>
    </source>
</reference>
<dbReference type="InterPro" id="IPR048960">
    <property type="entry name" value="POLQ-like_helical"/>
</dbReference>
<evidence type="ECO:0000256" key="11">
    <source>
        <dbReference type="ARBA" id="ARBA00023204"/>
    </source>
</evidence>
<evidence type="ECO:0000256" key="17">
    <source>
        <dbReference type="ARBA" id="ARBA00053573"/>
    </source>
</evidence>
<feature type="region of interest" description="Disordered" evidence="21">
    <location>
        <begin position="31"/>
        <end position="63"/>
    </location>
</feature>
<dbReference type="InterPro" id="IPR050474">
    <property type="entry name" value="Hel308_SKI2-like"/>
</dbReference>
<sequence length="908" mass="102962">MDVGGSRIRRRVSVRKRNRPSLEILFAAPTVAELRPGDEEEEEDKEEEMVAGSRRRKTVGVQPVENHDSEEDMFGDYDSFAENSFLAQVDDLEQKYMQLSENREHDADLATADLFSESIKHNKLSITTVGSFIELKTHEHTENQSGHKDVAVEPGPDLLCELPSSQVLYFENLQNSSNDLGDQSTKERDWNPSSHKTISALSSFGIELGFFVEEYAGSKGKFPPIKRREKKSLYIATIEKGHGLINSLIETGRINSLGLVVVDELHMIAEGSRGAVLEMTLAKIIYTSKTTQIIGMSATLNNVEDLQEFLQAEYYTSQFRPVELKEYLKINDTIYKVDSKAEAGMTFSRLLNYKYSDALKKMDPDHLVALVTEVIPNYSCLVFCPTKKNCENVAEMICKFLSKEYLKHREKEKQEMIKNLKNISNGNLCPVLKCTIPLGVAYHHSGLTSDERKLLEEAYSTGVLCLLTCTSTLAAGVNLPARRVILRAPYVAKEFLKRNQYKQMIGRAGRAGIDSVGESILILQEKDKQQVLELISRPLENCYSHLVQEFTKGIQTLFLSLIGLKIATNLGDIYHFMSGTFFGVQQKFLLKEKSLWEITVESLRYLTEKGLLQKNTIFTEKGLTQKDAIYKSEEWFQFSFHITKLGQASFKGTIDLAYCDILYRDLKKGLEGLVLESLLHLVYLTTPYDMASQCDPDWMIYFRQFNQLSPAEQNVATLIGVSENYIGKKASGQAIKKKVDKDIVNRLYLSFVLYTLLKETNIWSVSEKFNMPRGYIQSLLTAAATFSSCVLHFCEELEEFWVYRALLVELTKKLTYCVRAELVPLMEVTGVLEGRAKQLYNAGYKSLTHLANADPEVLIRTIDHLSRHQAKQIVSSAKMLLHEKAEALQEEVEELLRLPSDFPSIEKA</sequence>
<protein>
    <recommendedName>
        <fullName evidence="18">Helicase POLQ-like</fullName>
        <ecNumber evidence="15">5.6.2.4</ecNumber>
    </recommendedName>
    <alternativeName>
        <fullName evidence="20">Mus308-like helicase</fullName>
    </alternativeName>
    <alternativeName>
        <fullName evidence="19">POLQ-like helicase</fullName>
    </alternativeName>
</protein>
<keyword evidence="11" id="KW-0234">DNA repair</keyword>
<evidence type="ECO:0000256" key="8">
    <source>
        <dbReference type="ARBA" id="ARBA00022806"/>
    </source>
</evidence>
<evidence type="ECO:0000256" key="19">
    <source>
        <dbReference type="ARBA" id="ARBA00074990"/>
    </source>
</evidence>
<dbReference type="Pfam" id="PF20470">
    <property type="entry name" value="HTH_61"/>
    <property type="match status" value="1"/>
</dbReference>
<dbReference type="FunFam" id="3.40.50.300:FF:001293">
    <property type="entry name" value="helicase POLQ-like isoform X5"/>
    <property type="match status" value="1"/>
</dbReference>
<evidence type="ECO:0000256" key="5">
    <source>
        <dbReference type="ARBA" id="ARBA00022741"/>
    </source>
</evidence>
<dbReference type="InterPro" id="IPR046931">
    <property type="entry name" value="HTH_61"/>
</dbReference>
<feature type="domain" description="Helicase C-terminal" evidence="23">
    <location>
        <begin position="366"/>
        <end position="558"/>
    </location>
</feature>
<dbReference type="SMART" id="SM00490">
    <property type="entry name" value="HELICc"/>
    <property type="match status" value="1"/>
</dbReference>
<dbReference type="Pfam" id="PF00271">
    <property type="entry name" value="Helicase_C"/>
    <property type="match status" value="1"/>
</dbReference>
<evidence type="ECO:0000256" key="4">
    <source>
        <dbReference type="ARBA" id="ARBA00022454"/>
    </source>
</evidence>
<evidence type="ECO:0000256" key="20">
    <source>
        <dbReference type="ARBA" id="ARBA00076391"/>
    </source>
</evidence>
<evidence type="ECO:0000256" key="3">
    <source>
        <dbReference type="ARBA" id="ARBA00010140"/>
    </source>
</evidence>
<evidence type="ECO:0000256" key="1">
    <source>
        <dbReference type="ARBA" id="ARBA00004123"/>
    </source>
</evidence>
<gene>
    <name evidence="24" type="ORF">HJG60_006179</name>
</gene>
<dbReference type="EC" id="5.6.2.4" evidence="15"/>
<dbReference type="EMBL" id="JABVXQ010000001">
    <property type="protein sequence ID" value="KAF6130373.1"/>
    <property type="molecule type" value="Genomic_DNA"/>
</dbReference>
<evidence type="ECO:0000256" key="2">
    <source>
        <dbReference type="ARBA" id="ARBA00004286"/>
    </source>
</evidence>
<dbReference type="PROSITE" id="PS51192">
    <property type="entry name" value="HELICASE_ATP_BIND_1"/>
    <property type="match status" value="1"/>
</dbReference>
<dbReference type="CDD" id="cd18795">
    <property type="entry name" value="SF2_C_Ski2"/>
    <property type="match status" value="1"/>
</dbReference>
<keyword evidence="7" id="KW-0378">Hydrolase</keyword>
<comment type="catalytic activity">
    <reaction evidence="16">
        <text>ATP + H2O = ADP + phosphate + H(+)</text>
        <dbReference type="Rhea" id="RHEA:13065"/>
        <dbReference type="ChEBI" id="CHEBI:15377"/>
        <dbReference type="ChEBI" id="CHEBI:15378"/>
        <dbReference type="ChEBI" id="CHEBI:30616"/>
        <dbReference type="ChEBI" id="CHEBI:43474"/>
        <dbReference type="ChEBI" id="CHEBI:456216"/>
        <dbReference type="EC" id="5.6.2.4"/>
    </reaction>
</comment>
<evidence type="ECO:0000313" key="25">
    <source>
        <dbReference type="Proteomes" id="UP000664940"/>
    </source>
</evidence>
<dbReference type="GO" id="GO:0016787">
    <property type="term" value="F:hydrolase activity"/>
    <property type="evidence" value="ECO:0007669"/>
    <property type="project" value="UniProtKB-KW"/>
</dbReference>
<dbReference type="InterPro" id="IPR014001">
    <property type="entry name" value="Helicase_ATP-bd"/>
</dbReference>
<dbReference type="GO" id="GO:0005634">
    <property type="term" value="C:nucleus"/>
    <property type="evidence" value="ECO:0007669"/>
    <property type="project" value="UniProtKB-SubCell"/>
</dbReference>
<evidence type="ECO:0000256" key="10">
    <source>
        <dbReference type="ARBA" id="ARBA00023125"/>
    </source>
</evidence>
<accession>A0A834BIN3</accession>
<comment type="similarity">
    <text evidence="3">Belongs to the helicase family. SKI2 subfamily.</text>
</comment>
<organism evidence="24 25">
    <name type="scientific">Phyllostomus discolor</name>
    <name type="common">pale spear-nosed bat</name>
    <dbReference type="NCBI Taxonomy" id="89673"/>
    <lineage>
        <taxon>Eukaryota</taxon>
        <taxon>Metazoa</taxon>
        <taxon>Chordata</taxon>
        <taxon>Craniata</taxon>
        <taxon>Vertebrata</taxon>
        <taxon>Euteleostomi</taxon>
        <taxon>Mammalia</taxon>
        <taxon>Eutheria</taxon>
        <taxon>Laurasiatheria</taxon>
        <taxon>Chiroptera</taxon>
        <taxon>Yangochiroptera</taxon>
        <taxon>Phyllostomidae</taxon>
        <taxon>Phyllostominae</taxon>
        <taxon>Phyllostomus</taxon>
    </lineage>
</organism>
<evidence type="ECO:0000256" key="16">
    <source>
        <dbReference type="ARBA" id="ARBA00048988"/>
    </source>
</evidence>
<keyword evidence="8 24" id="KW-0347">Helicase</keyword>
<keyword evidence="4" id="KW-0158">Chromosome</keyword>
<dbReference type="PANTHER" id="PTHR47961:SF12">
    <property type="entry name" value="HELICASE POLQ-LIKE"/>
    <property type="match status" value="1"/>
</dbReference>
<dbReference type="GO" id="GO:0043138">
    <property type="term" value="F:3'-5' DNA helicase activity"/>
    <property type="evidence" value="ECO:0007669"/>
    <property type="project" value="UniProtKB-EC"/>
</dbReference>
<dbReference type="GO" id="GO:0006281">
    <property type="term" value="P:DNA repair"/>
    <property type="evidence" value="ECO:0007669"/>
    <property type="project" value="UniProtKB-KW"/>
</dbReference>
<dbReference type="GO" id="GO:0005524">
    <property type="term" value="F:ATP binding"/>
    <property type="evidence" value="ECO:0007669"/>
    <property type="project" value="UniProtKB-KW"/>
</dbReference>
<dbReference type="AlphaFoldDB" id="A0A834BIN3"/>
<keyword evidence="10" id="KW-0238">DNA-binding</keyword>
<proteinExistence type="inferred from homology"/>
<dbReference type="PANTHER" id="PTHR47961">
    <property type="entry name" value="DNA POLYMERASE THETA, PUTATIVE (AFU_ORTHOLOGUE AFUA_1G05260)-RELATED"/>
    <property type="match status" value="1"/>
</dbReference>
<evidence type="ECO:0000256" key="12">
    <source>
        <dbReference type="ARBA" id="ARBA00023235"/>
    </source>
</evidence>
<dbReference type="InterPro" id="IPR011545">
    <property type="entry name" value="DEAD/DEAH_box_helicase_dom"/>
</dbReference>
<dbReference type="InterPro" id="IPR027417">
    <property type="entry name" value="P-loop_NTPase"/>
</dbReference>
<dbReference type="FunFam" id="1.10.150.20:FF:000058">
    <property type="entry name" value="Helicase, POLQ like"/>
    <property type="match status" value="1"/>
</dbReference>
<keyword evidence="5" id="KW-0547">Nucleotide-binding</keyword>
<dbReference type="FunFam" id="3.40.50.300:FF:000813">
    <property type="entry name" value="helicase POLQ-like isoform X1"/>
    <property type="match status" value="1"/>
</dbReference>
<dbReference type="GO" id="GO:0005694">
    <property type="term" value="C:chromosome"/>
    <property type="evidence" value="ECO:0007669"/>
    <property type="project" value="UniProtKB-SubCell"/>
</dbReference>
<dbReference type="Gene3D" id="1.10.150.20">
    <property type="entry name" value="5' to 3' exonuclease, C-terminal subdomain"/>
    <property type="match status" value="1"/>
</dbReference>
<comment type="caution">
    <text evidence="24">The sequence shown here is derived from an EMBL/GenBank/DDBJ whole genome shotgun (WGS) entry which is preliminary data.</text>
</comment>
<evidence type="ECO:0000256" key="21">
    <source>
        <dbReference type="SAM" id="MobiDB-lite"/>
    </source>
</evidence>
<evidence type="ECO:0000259" key="22">
    <source>
        <dbReference type="PROSITE" id="PS51192"/>
    </source>
</evidence>
<feature type="compositionally biased region" description="Acidic residues" evidence="21">
    <location>
        <begin position="38"/>
        <end position="49"/>
    </location>
</feature>
<comment type="catalytic activity">
    <reaction evidence="14">
        <text>Couples ATP hydrolysis with the unwinding of duplex DNA by translocating in the 3'-5' direction.</text>
        <dbReference type="EC" id="5.6.2.4"/>
    </reaction>
</comment>
<evidence type="ECO:0000256" key="7">
    <source>
        <dbReference type="ARBA" id="ARBA00022801"/>
    </source>
</evidence>
<evidence type="ECO:0000256" key="15">
    <source>
        <dbReference type="ARBA" id="ARBA00034808"/>
    </source>
</evidence>
<dbReference type="Proteomes" id="UP000664940">
    <property type="component" value="Unassembled WGS sequence"/>
</dbReference>
<dbReference type="GO" id="GO:0003677">
    <property type="term" value="F:DNA binding"/>
    <property type="evidence" value="ECO:0007669"/>
    <property type="project" value="UniProtKB-KW"/>
</dbReference>
<dbReference type="Pfam" id="PF00270">
    <property type="entry name" value="DEAD"/>
    <property type="match status" value="1"/>
</dbReference>
<dbReference type="Pfam" id="PF21099">
    <property type="entry name" value="POLQ_helical"/>
    <property type="match status" value="1"/>
</dbReference>
<evidence type="ECO:0000313" key="24">
    <source>
        <dbReference type="EMBL" id="KAF6130373.1"/>
    </source>
</evidence>
<dbReference type="Gene3D" id="1.10.3380.20">
    <property type="match status" value="1"/>
</dbReference>
<keyword evidence="6" id="KW-0227">DNA damage</keyword>
<evidence type="ECO:0000256" key="13">
    <source>
        <dbReference type="ARBA" id="ARBA00023242"/>
    </source>
</evidence>
<comment type="subcellular location">
    <subcellularLocation>
        <location evidence="2">Chromosome</location>
    </subcellularLocation>
    <subcellularLocation>
        <location evidence="1">Nucleus</location>
    </subcellularLocation>
</comment>
<keyword evidence="9" id="KW-0067">ATP-binding</keyword>
<dbReference type="InterPro" id="IPR001650">
    <property type="entry name" value="Helicase_C-like"/>
</dbReference>
<evidence type="ECO:0000259" key="23">
    <source>
        <dbReference type="PROSITE" id="PS51194"/>
    </source>
</evidence>
<dbReference type="FunFam" id="1.10.3380.20:FF:000002">
    <property type="entry name" value="helicase POLQ-like isoform X1"/>
    <property type="match status" value="1"/>
</dbReference>
<evidence type="ECO:0000256" key="9">
    <source>
        <dbReference type="ARBA" id="ARBA00022840"/>
    </source>
</evidence>
<comment type="function">
    <text evidence="17">Single-stranded 3'-5' DNA helicase that plays a key role in homology-driven double-strand break (DSB) repair. Involved in different DSB repair mechanisms that are guided by annealing of extensive stretches of complementary bases at break ends, such as microhomology-mediated end-joining (MMEJ), single-strand annealing (SSA) or synthesis-dependent strand annealing (SDSA). Possesses both DNA unwinding and annealing activities. Forms a complex with RAD51, stimulating HELQ DNA helicase activity and ability to unwing DNA. Efficiently unwinds substrates containing 3' overhangs or a D-loop. In contrast, interaction with the replication protein A (RPA/RP-A) complex inhibits DNA unwinding by HELQ but strongly stimulates DNA strand annealing. Triggers displacement of RPA from single-stranded DNA to facilitate annealing of complementary sequences.</text>
</comment>
<evidence type="ECO:0000256" key="6">
    <source>
        <dbReference type="ARBA" id="ARBA00022763"/>
    </source>
</evidence>
<name>A0A834BIN3_9CHIR</name>
<dbReference type="InterPro" id="IPR036390">
    <property type="entry name" value="WH_DNA-bd_sf"/>
</dbReference>
<dbReference type="SUPFAM" id="SSF46785">
    <property type="entry name" value="Winged helix' DNA-binding domain"/>
    <property type="match status" value="1"/>
</dbReference>
<evidence type="ECO:0000256" key="14">
    <source>
        <dbReference type="ARBA" id="ARBA00034617"/>
    </source>
</evidence>
<dbReference type="Gene3D" id="3.40.50.300">
    <property type="entry name" value="P-loop containing nucleotide triphosphate hydrolases"/>
    <property type="match status" value="2"/>
</dbReference>
<keyword evidence="12" id="KW-0413">Isomerase</keyword>
<keyword evidence="13" id="KW-0539">Nucleus</keyword>